<dbReference type="SUPFAM" id="SSF53335">
    <property type="entry name" value="S-adenosyl-L-methionine-dependent methyltransferases"/>
    <property type="match status" value="1"/>
</dbReference>
<evidence type="ECO:0000313" key="3">
    <source>
        <dbReference type="EMBL" id="NYG37122.1"/>
    </source>
</evidence>
<dbReference type="Proteomes" id="UP000592181">
    <property type="component" value="Unassembled WGS sequence"/>
</dbReference>
<dbReference type="Pfam" id="PF13489">
    <property type="entry name" value="Methyltransf_23"/>
    <property type="match status" value="1"/>
</dbReference>
<evidence type="ECO:0000256" key="1">
    <source>
        <dbReference type="ARBA" id="ARBA00022679"/>
    </source>
</evidence>
<dbReference type="Gene3D" id="3.40.50.150">
    <property type="entry name" value="Vaccinia Virus protein VP39"/>
    <property type="match status" value="1"/>
</dbReference>
<dbReference type="EMBL" id="JACBZX010000001">
    <property type="protein sequence ID" value="NYG37122.1"/>
    <property type="molecule type" value="Genomic_DNA"/>
</dbReference>
<protein>
    <submittedName>
        <fullName evidence="3">2-polyprenyl-3-methyl-5-hydroxy-6-metoxy-1, 4-benzoquinol methylase</fullName>
    </submittedName>
</protein>
<evidence type="ECO:0000256" key="2">
    <source>
        <dbReference type="SAM" id="MobiDB-lite"/>
    </source>
</evidence>
<dbReference type="PANTHER" id="PTHR43861:SF3">
    <property type="entry name" value="PUTATIVE (AFU_ORTHOLOGUE AFUA_2G14390)-RELATED"/>
    <property type="match status" value="1"/>
</dbReference>
<keyword evidence="3" id="KW-0489">Methyltransferase</keyword>
<dbReference type="PANTHER" id="PTHR43861">
    <property type="entry name" value="TRANS-ACONITATE 2-METHYLTRANSFERASE-RELATED"/>
    <property type="match status" value="1"/>
</dbReference>
<gene>
    <name evidence="3" type="ORF">BJY28_001591</name>
</gene>
<keyword evidence="4" id="KW-1185">Reference proteome</keyword>
<dbReference type="InterPro" id="IPR029063">
    <property type="entry name" value="SAM-dependent_MTases_sf"/>
</dbReference>
<comment type="caution">
    <text evidence="3">The sequence shown here is derived from an EMBL/GenBank/DDBJ whole genome shotgun (WGS) entry which is preliminary data.</text>
</comment>
<dbReference type="AlphaFoldDB" id="A0A852X1C8"/>
<dbReference type="GO" id="GO:0032259">
    <property type="term" value="P:methylation"/>
    <property type="evidence" value="ECO:0007669"/>
    <property type="project" value="UniProtKB-KW"/>
</dbReference>
<dbReference type="CDD" id="cd02440">
    <property type="entry name" value="AdoMet_MTases"/>
    <property type="match status" value="1"/>
</dbReference>
<evidence type="ECO:0000313" key="4">
    <source>
        <dbReference type="Proteomes" id="UP000592181"/>
    </source>
</evidence>
<dbReference type="RefSeq" id="WP_179462540.1">
    <property type="nucleotide sequence ID" value="NZ_JACBZX010000001.1"/>
</dbReference>
<organism evidence="3 4">
    <name type="scientific">Janibacter alkaliphilus</name>
    <dbReference type="NCBI Taxonomy" id="1069963"/>
    <lineage>
        <taxon>Bacteria</taxon>
        <taxon>Bacillati</taxon>
        <taxon>Actinomycetota</taxon>
        <taxon>Actinomycetes</taxon>
        <taxon>Micrococcales</taxon>
        <taxon>Intrasporangiaceae</taxon>
        <taxon>Janibacter</taxon>
    </lineage>
</organism>
<proteinExistence type="predicted"/>
<reference evidence="3 4" key="1">
    <citation type="submission" date="2020-07" db="EMBL/GenBank/DDBJ databases">
        <title>Sequencing the genomes of 1000 actinobacteria strains.</title>
        <authorList>
            <person name="Klenk H.-P."/>
        </authorList>
    </citation>
    <scope>NUCLEOTIDE SEQUENCE [LARGE SCALE GENOMIC DNA]</scope>
    <source>
        <strain evidence="3 4">DSM 24723</strain>
    </source>
</reference>
<keyword evidence="1" id="KW-0808">Transferase</keyword>
<dbReference type="GO" id="GO:0008168">
    <property type="term" value="F:methyltransferase activity"/>
    <property type="evidence" value="ECO:0007669"/>
    <property type="project" value="UniProtKB-KW"/>
</dbReference>
<feature type="region of interest" description="Disordered" evidence="2">
    <location>
        <begin position="1"/>
        <end position="24"/>
    </location>
</feature>
<name>A0A852X1C8_9MICO</name>
<sequence>MNDQHSDHGHDHRRRDHDQPHAHDDEHVYGTAYFDEAAETWDDDPAKVERAEAIADRIAAEVPLSRDDRVMDYGAGTGLLGRALADRVGPVTLADASAGMTEVNQRRIGDQPGQISALRLDLATDPVPQERYDLVVSLQALHHVTDVPRVLAALREICEGWVAIADLDAEDGSFHGEGFHGPHGFGRDEMAAALREAGFGDVRVVDGTTMTKEVDGEDREFGLFLALGRAG</sequence>
<accession>A0A852X1C8</accession>